<sequence length="1293" mass="142617">MTDRPDPEAHDVLEDDTKNDSNKHYHAAAHTSAPHALNFDETDDDDDDDDLPFLRSLKRGDSALPSSASKARGRHNERDLQPKRSHSDPASIRKHLFELMDAARKPTNESTAGAVVPTPPSPSPARQETTTTTSTTTRDTTGAVKMGTSNSAVSLRGAAGVTFAPNTHRTNHKNATWQHTTTNKQQEAGHFRRRYSSSAAVATSSNGSTPGTPTGLSSSTSTSISTNTKNRVRVYRSSLTDKLTTRDIAALDFLLGIPLEVEESIVQNGWMLQQIRRKTFRAHSGVTDYDDDDDDDDDERDHIMYDDENDYGRPQQQDDVAKREEINALLEPPGSAAAVATTAQLASHSHSHHGRWWEKWVPREGNNNPYMTRFNTNPSTSKHKDDGELELPTESTGMGGDMLHGTPGTDMTSTTGTTRTSAAAKANNNNNNNNGMPTAPIYAPGRRLEGDDAVLVQIPLKVDTVTRQKSIARQAAIREWEIKVAHGLMGGMDSRRNLATTTSRATAFGQSTTSQQSLPQQQALLDGRMFFSASGSYPLGVFSLKRYEPKREEAARRRLKLEARGGGGSHFVMPSRDWRGISFRALLPRKAQQTRSHKGFNRFLSGGITSADGTTGDNGKSPANKKRRQLLRDDSDLPNVEENNISNDEDDEDSDSEDTLSSSSSEDSYIPGILDDPEIKYGRHRNVMIGDAVTGCIVASTIQFVKPTLLKADLNQKFRDRFDGWEPNKSQRKYIGARVVDGVYTLIDPTESQQQQDHATGGVLEHVDKVLGDASEPSPSAATPAIIRMPPSLTLSKIRSVKRQALMAFVRADLEIGTIALACVYFERLCLSCRVDKTNRRLCFASCILMASKINEPNEVLVMKEDTAASESGDEEERNNTNIRKKFKRLESSIRPSKRSSTMFASLLTFFTQEWNLSLKHLFAAEWGVFAALRFSLHATPSQVAFHFKRLMKTLEWNPGDYLGSVMYEQWQDALAKEEQHNLAREKRRERRRLRKERRLHRELQKEVIRGKYNQMAEKDSMRKKSATKGKGTVFFEQTEKEGDSQQDENAVGKKSAAAQKKSNPSSNDDASDHAKRPGRSSYHTPPGITSSHSADEMTMGSSRAQPKRSSSAHRLLLAGMSRSPTPHGSPRKERLSFPGMMPTVPTSTTNAMSTARAGGGEAPPNTPIASGAPRGRKNRQMKLFTRLGMRRPVSSDKLSEMGSNSSRDNKREVSPSSALASSPSMPHIALAESERDHEEEQPNTPPSARASNTTNNGESVAIDIPNDGNDNDLAHGEDKCETDDDDDLGIVV</sequence>
<organism evidence="3 4">
    <name type="scientific">Seminavis robusta</name>
    <dbReference type="NCBI Taxonomy" id="568900"/>
    <lineage>
        <taxon>Eukaryota</taxon>
        <taxon>Sar</taxon>
        <taxon>Stramenopiles</taxon>
        <taxon>Ochrophyta</taxon>
        <taxon>Bacillariophyta</taxon>
        <taxon>Bacillariophyceae</taxon>
        <taxon>Bacillariophycidae</taxon>
        <taxon>Naviculales</taxon>
        <taxon>Naviculaceae</taxon>
        <taxon>Seminavis</taxon>
    </lineage>
</organism>
<feature type="region of interest" description="Disordered" evidence="1">
    <location>
        <begin position="1"/>
        <end position="91"/>
    </location>
</feature>
<name>A0A9N8D837_9STRA</name>
<keyword evidence="4" id="KW-1185">Reference proteome</keyword>
<feature type="compositionally biased region" description="Low complexity" evidence="1">
    <location>
        <begin position="1215"/>
        <end position="1225"/>
    </location>
</feature>
<dbReference type="PANTHER" id="PTHR22896">
    <property type="entry name" value="CDK5 AND ABL1 ENZYME SUBSTRATE 1"/>
    <property type="match status" value="1"/>
</dbReference>
<feature type="region of interest" description="Disordered" evidence="1">
    <location>
        <begin position="1003"/>
        <end position="1293"/>
    </location>
</feature>
<dbReference type="InterPro" id="IPR006671">
    <property type="entry name" value="Cyclin_N"/>
</dbReference>
<feature type="region of interest" description="Disordered" evidence="1">
    <location>
        <begin position="335"/>
        <end position="362"/>
    </location>
</feature>
<dbReference type="SUPFAM" id="SSF47954">
    <property type="entry name" value="Cyclin-like"/>
    <property type="match status" value="1"/>
</dbReference>
<dbReference type="PANTHER" id="PTHR22896:SF0">
    <property type="entry name" value="CYCLIN N-TERMINAL DOMAIN-CONTAINING PROTEIN"/>
    <property type="match status" value="1"/>
</dbReference>
<evidence type="ECO:0000313" key="3">
    <source>
        <dbReference type="EMBL" id="CAB9498317.1"/>
    </source>
</evidence>
<feature type="region of interest" description="Disordered" evidence="1">
    <location>
        <begin position="164"/>
        <end position="227"/>
    </location>
</feature>
<feature type="compositionally biased region" description="Polar residues" evidence="1">
    <location>
        <begin position="607"/>
        <end position="618"/>
    </location>
</feature>
<feature type="region of interest" description="Disordered" evidence="1">
    <location>
        <begin position="104"/>
        <end position="144"/>
    </location>
</feature>
<dbReference type="Pfam" id="PF00134">
    <property type="entry name" value="Cyclin_N"/>
    <property type="match status" value="1"/>
</dbReference>
<comment type="caution">
    <text evidence="3">The sequence shown here is derived from an EMBL/GenBank/DDBJ whole genome shotgun (WGS) entry which is preliminary data.</text>
</comment>
<evidence type="ECO:0000256" key="1">
    <source>
        <dbReference type="SAM" id="MobiDB-lite"/>
    </source>
</evidence>
<feature type="compositionally biased region" description="Acidic residues" evidence="1">
    <location>
        <begin position="288"/>
        <end position="299"/>
    </location>
</feature>
<feature type="compositionally biased region" description="Acidic residues" evidence="1">
    <location>
        <begin position="1281"/>
        <end position="1293"/>
    </location>
</feature>
<feature type="compositionally biased region" description="Basic and acidic residues" evidence="1">
    <location>
        <begin position="1"/>
        <end position="23"/>
    </location>
</feature>
<feature type="domain" description="Cyclin N-terminal" evidence="2">
    <location>
        <begin position="811"/>
        <end position="861"/>
    </location>
</feature>
<dbReference type="EMBL" id="CAICTM010000035">
    <property type="protein sequence ID" value="CAB9498317.1"/>
    <property type="molecule type" value="Genomic_DNA"/>
</dbReference>
<protein>
    <submittedName>
        <fullName evidence="3">Cyclin</fullName>
    </submittedName>
</protein>
<feature type="compositionally biased region" description="Low complexity" evidence="1">
    <location>
        <begin position="129"/>
        <end position="141"/>
    </location>
</feature>
<dbReference type="Proteomes" id="UP001153069">
    <property type="component" value="Unassembled WGS sequence"/>
</dbReference>
<dbReference type="InterPro" id="IPR036915">
    <property type="entry name" value="Cyclin-like_sf"/>
</dbReference>
<dbReference type="GO" id="GO:0051726">
    <property type="term" value="P:regulation of cell cycle"/>
    <property type="evidence" value="ECO:0007669"/>
    <property type="project" value="InterPro"/>
</dbReference>
<feature type="compositionally biased region" description="Acidic residues" evidence="1">
    <location>
        <begin position="40"/>
        <end position="51"/>
    </location>
</feature>
<reference evidence="3" key="1">
    <citation type="submission" date="2020-06" db="EMBL/GenBank/DDBJ databases">
        <authorList>
            <consortium name="Plant Systems Biology data submission"/>
        </authorList>
    </citation>
    <scope>NUCLEOTIDE SEQUENCE</scope>
    <source>
        <strain evidence="3">D6</strain>
    </source>
</reference>
<dbReference type="InterPro" id="IPR012388">
    <property type="entry name" value="CABLES1/2"/>
</dbReference>
<feature type="compositionally biased region" description="Polar residues" evidence="1">
    <location>
        <begin position="1100"/>
        <end position="1110"/>
    </location>
</feature>
<feature type="compositionally biased region" description="Low complexity" evidence="1">
    <location>
        <begin position="336"/>
        <end position="346"/>
    </location>
</feature>
<dbReference type="OrthoDB" id="5353095at2759"/>
<proteinExistence type="predicted"/>
<feature type="compositionally biased region" description="Polar residues" evidence="1">
    <location>
        <begin position="164"/>
        <end position="186"/>
    </location>
</feature>
<gene>
    <name evidence="3" type="ORF">SEMRO_35_G022500.1</name>
</gene>
<evidence type="ECO:0000259" key="2">
    <source>
        <dbReference type="Pfam" id="PF00134"/>
    </source>
</evidence>
<feature type="region of interest" description="Disordered" evidence="1">
    <location>
        <begin position="285"/>
        <end position="318"/>
    </location>
</feature>
<feature type="compositionally biased region" description="Acidic residues" evidence="1">
    <location>
        <begin position="647"/>
        <end position="658"/>
    </location>
</feature>
<feature type="compositionally biased region" description="Polar residues" evidence="1">
    <location>
        <begin position="1145"/>
        <end position="1154"/>
    </location>
</feature>
<feature type="compositionally biased region" description="Low complexity" evidence="1">
    <location>
        <begin position="405"/>
        <end position="416"/>
    </location>
</feature>
<feature type="compositionally biased region" description="Polar residues" evidence="1">
    <location>
        <begin position="1082"/>
        <end position="1093"/>
    </location>
</feature>
<dbReference type="Gene3D" id="1.10.472.10">
    <property type="entry name" value="Cyclin-like"/>
    <property type="match status" value="1"/>
</dbReference>
<feature type="compositionally biased region" description="Basic and acidic residues" evidence="1">
    <location>
        <begin position="74"/>
        <end position="87"/>
    </location>
</feature>
<evidence type="ECO:0000313" key="4">
    <source>
        <dbReference type="Proteomes" id="UP001153069"/>
    </source>
</evidence>
<feature type="region of interest" description="Disordered" evidence="1">
    <location>
        <begin position="375"/>
        <end position="416"/>
    </location>
</feature>
<feature type="compositionally biased region" description="Low complexity" evidence="1">
    <location>
        <begin position="659"/>
        <end position="668"/>
    </location>
</feature>
<accession>A0A9N8D837</accession>
<feature type="compositionally biased region" description="Low complexity" evidence="1">
    <location>
        <begin position="203"/>
        <end position="227"/>
    </location>
</feature>
<feature type="region of interest" description="Disordered" evidence="1">
    <location>
        <begin position="591"/>
        <end position="676"/>
    </location>
</feature>
<feature type="compositionally biased region" description="Polar residues" evidence="1">
    <location>
        <begin position="1250"/>
        <end position="1259"/>
    </location>
</feature>